<keyword evidence="3" id="KW-1185">Reference proteome</keyword>
<sequence length="242" mass="27642">MEVDHPLLCLCLCHIFGCGALAQQARNGQAQARQKALGDGVHKPPPRDHYARLLLPLPTNFTKYRLHLIRTLGANHLPPPSLLTLNELVITSKNITGVKQWELVDELAKWDARRRAKPAYFKLHFADNKLNENTSTADTAVWKAMAKRGPWTVEYETPVGMPDFDSMLPRRSTFRFRLQQDVNYKTAKVWLKRCQKDPEMPVCPQFPSPAIHLFADGDLHHRSQLESPTVPLPYRIPIIRLS</sequence>
<feature type="chain" id="PRO_5043932683" evidence="1">
    <location>
        <begin position="23"/>
        <end position="242"/>
    </location>
</feature>
<evidence type="ECO:0000313" key="2">
    <source>
        <dbReference type="EMBL" id="GJN90472.1"/>
    </source>
</evidence>
<accession>A0AAV5GN68</accession>
<feature type="signal peptide" evidence="1">
    <location>
        <begin position="1"/>
        <end position="22"/>
    </location>
</feature>
<dbReference type="AlphaFoldDB" id="A0AAV5GN68"/>
<keyword evidence="1" id="KW-0732">Signal</keyword>
<evidence type="ECO:0000313" key="3">
    <source>
        <dbReference type="Proteomes" id="UP001342314"/>
    </source>
</evidence>
<proteinExistence type="predicted"/>
<gene>
    <name evidence="2" type="ORF">Rhopal_003483-T1</name>
</gene>
<comment type="caution">
    <text evidence="2">The sequence shown here is derived from an EMBL/GenBank/DDBJ whole genome shotgun (WGS) entry which is preliminary data.</text>
</comment>
<protein>
    <submittedName>
        <fullName evidence="2">Uncharacterized protein</fullName>
    </submittedName>
</protein>
<dbReference type="Proteomes" id="UP001342314">
    <property type="component" value="Unassembled WGS sequence"/>
</dbReference>
<evidence type="ECO:0000256" key="1">
    <source>
        <dbReference type="SAM" id="SignalP"/>
    </source>
</evidence>
<name>A0AAV5GN68_9BASI</name>
<reference evidence="2 3" key="1">
    <citation type="submission" date="2021-12" db="EMBL/GenBank/DDBJ databases">
        <title>High titer production of polyol ester of fatty acids by Rhodotorula paludigena BS15 towards product separation-free biomass refinery.</title>
        <authorList>
            <person name="Mano J."/>
            <person name="Ono H."/>
            <person name="Tanaka T."/>
            <person name="Naito K."/>
            <person name="Sushida H."/>
            <person name="Ike M."/>
            <person name="Tokuyasu K."/>
            <person name="Kitaoka M."/>
        </authorList>
    </citation>
    <scope>NUCLEOTIDE SEQUENCE [LARGE SCALE GENOMIC DNA]</scope>
    <source>
        <strain evidence="2 3">BS15</strain>
    </source>
</reference>
<organism evidence="2 3">
    <name type="scientific">Rhodotorula paludigena</name>
    <dbReference type="NCBI Taxonomy" id="86838"/>
    <lineage>
        <taxon>Eukaryota</taxon>
        <taxon>Fungi</taxon>
        <taxon>Dikarya</taxon>
        <taxon>Basidiomycota</taxon>
        <taxon>Pucciniomycotina</taxon>
        <taxon>Microbotryomycetes</taxon>
        <taxon>Sporidiobolales</taxon>
        <taxon>Sporidiobolaceae</taxon>
        <taxon>Rhodotorula</taxon>
    </lineage>
</organism>
<dbReference type="EMBL" id="BQKY01000007">
    <property type="protein sequence ID" value="GJN90472.1"/>
    <property type="molecule type" value="Genomic_DNA"/>
</dbReference>